<dbReference type="Pfam" id="PF07731">
    <property type="entry name" value="Cu-oxidase_2"/>
    <property type="match status" value="1"/>
</dbReference>
<dbReference type="RefSeq" id="WP_332519998.1">
    <property type="nucleotide sequence ID" value="NZ_JANRHA010000007.1"/>
</dbReference>
<organism evidence="6 7">
    <name type="scientific">Speluncibacter jeojiensis</name>
    <dbReference type="NCBI Taxonomy" id="2710754"/>
    <lineage>
        <taxon>Bacteria</taxon>
        <taxon>Bacillati</taxon>
        <taxon>Actinomycetota</taxon>
        <taxon>Actinomycetes</taxon>
        <taxon>Mycobacteriales</taxon>
        <taxon>Speluncibacteraceae</taxon>
        <taxon>Speluncibacter</taxon>
    </lineage>
</organism>
<reference evidence="6" key="1">
    <citation type="submission" date="2022-08" db="EMBL/GenBank/DDBJ databases">
        <title>Genome analysis of Corynebacteriales strain.</title>
        <authorList>
            <person name="Lee S.D."/>
        </authorList>
    </citation>
    <scope>NUCLEOTIDE SEQUENCE</scope>
    <source>
        <strain evidence="6">D3-21</strain>
    </source>
</reference>
<dbReference type="Gene3D" id="2.60.40.420">
    <property type="entry name" value="Cupredoxins - blue copper proteins"/>
    <property type="match status" value="3"/>
</dbReference>
<dbReference type="InterPro" id="IPR006311">
    <property type="entry name" value="TAT_signal"/>
</dbReference>
<evidence type="ECO:0000313" key="6">
    <source>
        <dbReference type="EMBL" id="MDG3015292.1"/>
    </source>
</evidence>
<dbReference type="InterPro" id="IPR011706">
    <property type="entry name" value="Cu-oxidase_C"/>
</dbReference>
<evidence type="ECO:0000259" key="5">
    <source>
        <dbReference type="Pfam" id="PF07732"/>
    </source>
</evidence>
<dbReference type="GO" id="GO:0016491">
    <property type="term" value="F:oxidoreductase activity"/>
    <property type="evidence" value="ECO:0007669"/>
    <property type="project" value="InterPro"/>
</dbReference>
<evidence type="ECO:0000313" key="7">
    <source>
        <dbReference type="Proteomes" id="UP001152755"/>
    </source>
</evidence>
<feature type="domain" description="Plastocyanin-like" evidence="5">
    <location>
        <begin position="140"/>
        <end position="210"/>
    </location>
</feature>
<evidence type="ECO:0000256" key="2">
    <source>
        <dbReference type="SAM" id="MobiDB-lite"/>
    </source>
</evidence>
<accession>A0A9X4REI9</accession>
<gene>
    <name evidence="6" type="ORF">NVS88_12110</name>
</gene>
<dbReference type="SUPFAM" id="SSF49503">
    <property type="entry name" value="Cupredoxins"/>
    <property type="match status" value="3"/>
</dbReference>
<dbReference type="PROSITE" id="PS51318">
    <property type="entry name" value="TAT"/>
    <property type="match status" value="1"/>
</dbReference>
<comment type="similarity">
    <text evidence="1">Belongs to the multicopper oxidase family.</text>
</comment>
<dbReference type="InterPro" id="IPR001117">
    <property type="entry name" value="Cu-oxidase_2nd"/>
</dbReference>
<keyword evidence="7" id="KW-1185">Reference proteome</keyword>
<dbReference type="PANTHER" id="PTHR48267:SF1">
    <property type="entry name" value="BILIRUBIN OXIDASE"/>
    <property type="match status" value="1"/>
</dbReference>
<feature type="domain" description="Plastocyanin-like" evidence="3">
    <location>
        <begin position="275"/>
        <end position="340"/>
    </location>
</feature>
<evidence type="ECO:0000256" key="1">
    <source>
        <dbReference type="ARBA" id="ARBA00010609"/>
    </source>
</evidence>
<dbReference type="InterPro" id="IPR045087">
    <property type="entry name" value="Cu-oxidase_fam"/>
</dbReference>
<evidence type="ECO:0000259" key="3">
    <source>
        <dbReference type="Pfam" id="PF00394"/>
    </source>
</evidence>
<dbReference type="Pfam" id="PF07732">
    <property type="entry name" value="Cu-oxidase_3"/>
    <property type="match status" value="1"/>
</dbReference>
<feature type="region of interest" description="Disordered" evidence="2">
    <location>
        <begin position="130"/>
        <end position="161"/>
    </location>
</feature>
<dbReference type="Proteomes" id="UP001152755">
    <property type="component" value="Unassembled WGS sequence"/>
</dbReference>
<dbReference type="AlphaFoldDB" id="A0A9X4REI9"/>
<proteinExistence type="inferred from homology"/>
<dbReference type="InterPro" id="IPR011707">
    <property type="entry name" value="Cu-oxidase-like_N"/>
</dbReference>
<name>A0A9X4REI9_9ACTN</name>
<protein>
    <submittedName>
        <fullName evidence="6">Multicopper oxidase domain-containing protein</fullName>
    </submittedName>
</protein>
<feature type="domain" description="Plastocyanin-like" evidence="4">
    <location>
        <begin position="426"/>
        <end position="535"/>
    </location>
</feature>
<dbReference type="EMBL" id="JANRHA010000007">
    <property type="protein sequence ID" value="MDG3015292.1"/>
    <property type="molecule type" value="Genomic_DNA"/>
</dbReference>
<dbReference type="PANTHER" id="PTHR48267">
    <property type="entry name" value="CUPREDOXIN SUPERFAMILY PROTEIN"/>
    <property type="match status" value="1"/>
</dbReference>
<evidence type="ECO:0000259" key="4">
    <source>
        <dbReference type="Pfam" id="PF07731"/>
    </source>
</evidence>
<dbReference type="CDD" id="cd13844">
    <property type="entry name" value="CuRO_1_BOD_CotA_like"/>
    <property type="match status" value="1"/>
</dbReference>
<comment type="caution">
    <text evidence="6">The sequence shown here is derived from an EMBL/GenBank/DDBJ whole genome shotgun (WGS) entry which is preliminary data.</text>
</comment>
<dbReference type="InterPro" id="IPR008972">
    <property type="entry name" value="Cupredoxin"/>
</dbReference>
<dbReference type="Pfam" id="PF00394">
    <property type="entry name" value="Cu-oxidase"/>
    <property type="match status" value="1"/>
</dbReference>
<dbReference type="GO" id="GO:0005507">
    <property type="term" value="F:copper ion binding"/>
    <property type="evidence" value="ECO:0007669"/>
    <property type="project" value="InterPro"/>
</dbReference>
<sequence>MTHPLDRRTVLRGFAAGAAGIALSSRPSGTAAAAPVAPANPSPLIFHSPPMAPFVDELPPLPVIGGSRLDIDAVSATHRFHRDFAPAPTLAYSGMDYLGPTIEAQRGAPTTVRFVNRITTHPLASDMDMSLSHVTGSDRTDPPTSFHMHGGATPPDSDGNPMQLSRRGQGNVHHFPNSQEAAHLWYHDHAMGITRLNVYAGLAGTYLLRDEFDTGRADNPLGLPAGEFELPMVLQEKIFTADGRQSGRSTPIVPQGGWEGGAVGDVGLVNGVVWPQLTVARGLYRLRLINAASFSVWHLFFSNRMCFWVIGTDGGLLDAPVPTTSLRLTPAERVDILVDFGALAPGTTVELRNDERPPFQAAILGEVAMPLFCRFRVGHARGFTGGVPTRLRGGPRLPAPLPPVERPHQVRNLTISQPYELRDPPAIMTLNNLRYSDPQIEMPRQGATEVWNLINITPDPHPIHIHLVMFRVLGRRPLRTVDYQLAHPQPPVGIKWTPSPEGFYAGPLSPPAPWEAGWKDTVRVDGGTVTQIVVRFPTADELGFDPDATFSAAPTIGPPTPAPSAVNPMAPMAGMHDMTGHATTDRLQGYVWHCHLLDHEDHDMMLRYRTIA</sequence>